<dbReference type="PANTHER" id="PTHR13812">
    <property type="entry name" value="KETIMINE REDUCTASE MU-CRYSTALLIN"/>
    <property type="match status" value="1"/>
</dbReference>
<dbReference type="EMBL" id="AJXZ01000054">
    <property type="protein sequence ID" value="EIM72404.1"/>
    <property type="molecule type" value="Genomic_DNA"/>
</dbReference>
<dbReference type="GO" id="GO:0005737">
    <property type="term" value="C:cytoplasm"/>
    <property type="evidence" value="ECO:0007669"/>
    <property type="project" value="TreeGrafter"/>
</dbReference>
<dbReference type="PIRSF" id="PIRSF001439">
    <property type="entry name" value="CryM"/>
    <property type="match status" value="1"/>
</dbReference>
<dbReference type="OrthoDB" id="9785971at2"/>
<dbReference type="PATRIC" id="fig|1189611.3.peg.3996"/>
<dbReference type="PANTHER" id="PTHR13812:SF19">
    <property type="entry name" value="KETIMINE REDUCTASE MU-CRYSTALLIN"/>
    <property type="match status" value="1"/>
</dbReference>
<proteinExistence type="inferred from homology"/>
<dbReference type="InterPro" id="IPR036291">
    <property type="entry name" value="NAD(P)-bd_dom_sf"/>
</dbReference>
<evidence type="ECO:0000313" key="3">
    <source>
        <dbReference type="Proteomes" id="UP000004622"/>
    </source>
</evidence>
<accession>I5BS52</accession>
<organism evidence="2 3">
    <name type="scientific">Nitratireductor aquibiodomus RA22</name>
    <dbReference type="NCBI Taxonomy" id="1189611"/>
    <lineage>
        <taxon>Bacteria</taxon>
        <taxon>Pseudomonadati</taxon>
        <taxon>Pseudomonadota</taxon>
        <taxon>Alphaproteobacteria</taxon>
        <taxon>Hyphomicrobiales</taxon>
        <taxon>Phyllobacteriaceae</taxon>
        <taxon>Nitratireductor</taxon>
    </lineage>
</organism>
<comment type="caution">
    <text evidence="2">The sequence shown here is derived from an EMBL/GenBank/DDBJ whole genome shotgun (WGS) entry which is preliminary data.</text>
</comment>
<dbReference type="SUPFAM" id="SSF51735">
    <property type="entry name" value="NAD(P)-binding Rossmann-fold domains"/>
    <property type="match status" value="1"/>
</dbReference>
<sequence>MQYIDAQTVHETLDYASLIDALEQAHHGVMPETANLIADEPEGGPNKFVTLVGWNQQDIIAVKMVGVFPQNLTLIPPQASVQGLVCVFDARTGTPLLAVDGEAMTFRKTAADSALGARLLARRDAETLLIVGAGGLAPHMVAAHRAARPGIQRVLIWNRTHERAKALASSIEGPVTAQAVENLDEAVCQADIISCVTMAEEPLVKGRLVKPGVHLDLVGAYLPHMRETDDEAMRRGTIFVDTRQGMEGAGDLARPVRDGVIDWGDVKADFFELCSDVKSGRQSEEEITVCKNVGGAHLDLFTARLLAERAGRTAVV</sequence>
<dbReference type="Proteomes" id="UP000004622">
    <property type="component" value="Unassembled WGS sequence"/>
</dbReference>
<dbReference type="Gene3D" id="3.30.1780.10">
    <property type="entry name" value="ornithine cyclodeaminase, domain 1"/>
    <property type="match status" value="1"/>
</dbReference>
<dbReference type="InterPro" id="IPR003462">
    <property type="entry name" value="ODC_Mu_crystall"/>
</dbReference>
<protein>
    <submittedName>
        <fullName evidence="2">Ornithine cyclodeaminase/mu-crystallin</fullName>
    </submittedName>
</protein>
<gene>
    <name evidence="2" type="ORF">A33O_19846</name>
</gene>
<dbReference type="AlphaFoldDB" id="I5BS52"/>
<name>I5BS52_9HYPH</name>
<evidence type="ECO:0000256" key="1">
    <source>
        <dbReference type="ARBA" id="ARBA00008903"/>
    </source>
</evidence>
<evidence type="ECO:0000313" key="2">
    <source>
        <dbReference type="EMBL" id="EIM72404.1"/>
    </source>
</evidence>
<dbReference type="GO" id="GO:0016491">
    <property type="term" value="F:oxidoreductase activity"/>
    <property type="evidence" value="ECO:0007669"/>
    <property type="project" value="UniProtKB-ARBA"/>
</dbReference>
<dbReference type="GO" id="GO:0019752">
    <property type="term" value="P:carboxylic acid metabolic process"/>
    <property type="evidence" value="ECO:0007669"/>
    <property type="project" value="UniProtKB-ARBA"/>
</dbReference>
<dbReference type="InterPro" id="IPR023401">
    <property type="entry name" value="ODC_N"/>
</dbReference>
<dbReference type="FunFam" id="3.40.50.720:FF:000311">
    <property type="entry name" value="Ornithine cyclodeaminase"/>
    <property type="match status" value="1"/>
</dbReference>
<dbReference type="Gene3D" id="3.40.50.720">
    <property type="entry name" value="NAD(P)-binding Rossmann-like Domain"/>
    <property type="match status" value="1"/>
</dbReference>
<comment type="similarity">
    <text evidence="1">Belongs to the ornithine cyclodeaminase/mu-crystallin family.</text>
</comment>
<dbReference type="Pfam" id="PF02423">
    <property type="entry name" value="OCD_Mu_crystall"/>
    <property type="match status" value="1"/>
</dbReference>
<reference evidence="2 3" key="1">
    <citation type="journal article" date="2012" name="J. Bacteriol.">
        <title>Genome Sequence of Nitratireductor aquibiodomus Strain RA22.</title>
        <authorList>
            <person name="Singh A."/>
            <person name="Jangir P.K."/>
            <person name="Kumari C."/>
            <person name="Sharma R."/>
        </authorList>
    </citation>
    <scope>NUCLEOTIDE SEQUENCE [LARGE SCALE GENOMIC DNA]</scope>
    <source>
        <strain evidence="2 3">RA22</strain>
    </source>
</reference>
<dbReference type="RefSeq" id="WP_007010202.1">
    <property type="nucleotide sequence ID" value="NZ_AJXZ01000054.1"/>
</dbReference>